<name>A0AAD4LC63_9AGAM</name>
<protein>
    <submittedName>
        <fullName evidence="1">Uncharacterized protein</fullName>
    </submittedName>
</protein>
<reference evidence="1" key="1">
    <citation type="submission" date="2022-01" db="EMBL/GenBank/DDBJ databases">
        <title>Comparative genomics reveals a dynamic genome evolution in the ectomycorrhizal milk-cap (Lactarius) mushrooms.</title>
        <authorList>
            <consortium name="DOE Joint Genome Institute"/>
            <person name="Lebreton A."/>
            <person name="Tang N."/>
            <person name="Kuo A."/>
            <person name="LaButti K."/>
            <person name="Drula E."/>
            <person name="Barry K."/>
            <person name="Clum A."/>
            <person name="Lipzen A."/>
            <person name="Mousain D."/>
            <person name="Ng V."/>
            <person name="Wang R."/>
            <person name="Wang X."/>
            <person name="Dai Y."/>
            <person name="Henrissat B."/>
            <person name="Grigoriev I.V."/>
            <person name="Guerin-Laguette A."/>
            <person name="Yu F."/>
            <person name="Martin F.M."/>
        </authorList>
    </citation>
    <scope>NUCLEOTIDE SEQUENCE</scope>
    <source>
        <strain evidence="1">QP</strain>
    </source>
</reference>
<comment type="caution">
    <text evidence="1">The sequence shown here is derived from an EMBL/GenBank/DDBJ whole genome shotgun (WGS) entry which is preliminary data.</text>
</comment>
<sequence>MIEHIGPKYYTTNCKIVDKALKSRDAATVVTRSTLPELRYSLNQAEDFSRKYICSNAYLQIPTIIINTVNAASQGRFIIDGVENHGFQGCSANGTDAWQQTSPPRTLLKTFPL</sequence>
<gene>
    <name evidence="1" type="ORF">EDB92DRAFT_1266149</name>
</gene>
<keyword evidence="2" id="KW-1185">Reference proteome</keyword>
<accession>A0AAD4LC63</accession>
<organism evidence="1 2">
    <name type="scientific">Lactarius akahatsu</name>
    <dbReference type="NCBI Taxonomy" id="416441"/>
    <lineage>
        <taxon>Eukaryota</taxon>
        <taxon>Fungi</taxon>
        <taxon>Dikarya</taxon>
        <taxon>Basidiomycota</taxon>
        <taxon>Agaricomycotina</taxon>
        <taxon>Agaricomycetes</taxon>
        <taxon>Russulales</taxon>
        <taxon>Russulaceae</taxon>
        <taxon>Lactarius</taxon>
    </lineage>
</organism>
<dbReference type="EMBL" id="JAKELL010000055">
    <property type="protein sequence ID" value="KAH8986324.1"/>
    <property type="molecule type" value="Genomic_DNA"/>
</dbReference>
<evidence type="ECO:0000313" key="1">
    <source>
        <dbReference type="EMBL" id="KAH8986324.1"/>
    </source>
</evidence>
<dbReference type="AlphaFoldDB" id="A0AAD4LC63"/>
<evidence type="ECO:0000313" key="2">
    <source>
        <dbReference type="Proteomes" id="UP001201163"/>
    </source>
</evidence>
<dbReference type="Proteomes" id="UP001201163">
    <property type="component" value="Unassembled WGS sequence"/>
</dbReference>
<proteinExistence type="predicted"/>